<evidence type="ECO:0000313" key="4">
    <source>
        <dbReference type="Proteomes" id="UP000626109"/>
    </source>
</evidence>
<evidence type="ECO:0000256" key="1">
    <source>
        <dbReference type="SAM" id="MobiDB-lite"/>
    </source>
</evidence>
<feature type="non-terminal residue" evidence="3">
    <location>
        <position position="1"/>
    </location>
</feature>
<dbReference type="SMART" id="SM00153">
    <property type="entry name" value="VHP"/>
    <property type="match status" value="1"/>
</dbReference>
<feature type="region of interest" description="Disordered" evidence="1">
    <location>
        <begin position="1"/>
        <end position="29"/>
    </location>
</feature>
<dbReference type="GO" id="GO:0015629">
    <property type="term" value="C:actin cytoskeleton"/>
    <property type="evidence" value="ECO:0007669"/>
    <property type="project" value="TreeGrafter"/>
</dbReference>
<dbReference type="Proteomes" id="UP000626109">
    <property type="component" value="Unassembled WGS sequence"/>
</dbReference>
<dbReference type="InterPro" id="IPR051618">
    <property type="entry name" value="Actin-binding_LIM"/>
</dbReference>
<name>A0A813IRA5_POLGL</name>
<dbReference type="GO" id="GO:0030032">
    <property type="term" value="P:lamellipodium assembly"/>
    <property type="evidence" value="ECO:0007669"/>
    <property type="project" value="TreeGrafter"/>
</dbReference>
<feature type="domain" description="HP" evidence="2">
    <location>
        <begin position="111"/>
        <end position="175"/>
    </location>
</feature>
<dbReference type="InterPro" id="IPR003128">
    <property type="entry name" value="Villin_headpiece"/>
</dbReference>
<protein>
    <recommendedName>
        <fullName evidence="2">HP domain-containing protein</fullName>
    </recommendedName>
</protein>
<evidence type="ECO:0000259" key="2">
    <source>
        <dbReference type="PROSITE" id="PS51089"/>
    </source>
</evidence>
<dbReference type="InterPro" id="IPR036886">
    <property type="entry name" value="Villin_headpiece_dom_sf"/>
</dbReference>
<sequence length="175" mass="19449">GRRGTTDVESALPGAPGATTQGQSKDKDGKWEVDVSYINHRTLEVDRLEGRKDKAAALGGEASISAPSASVKKEEDGKWKVDTSYIGYRTMDTENLTRKEEKSDNGSLYADPAGKKYSHEELRSSNTRPDDVDPARRELYLTDSDFQAMFGASPADFLKMPKWKQQNLKKAKDLF</sequence>
<dbReference type="PANTHER" id="PTHR24213:SF9">
    <property type="entry name" value="UNCOORDINATED 115A, ISOFORM B-RELATED"/>
    <property type="match status" value="1"/>
</dbReference>
<reference evidence="3" key="1">
    <citation type="submission" date="2021-02" db="EMBL/GenBank/DDBJ databases">
        <authorList>
            <person name="Dougan E. K."/>
            <person name="Rhodes N."/>
            <person name="Thang M."/>
            <person name="Chan C."/>
        </authorList>
    </citation>
    <scope>NUCLEOTIDE SEQUENCE</scope>
</reference>
<dbReference type="SUPFAM" id="SSF47050">
    <property type="entry name" value="VHP, Villin headpiece domain"/>
    <property type="match status" value="1"/>
</dbReference>
<dbReference type="EMBL" id="CAJNNW010012570">
    <property type="protein sequence ID" value="CAE8654430.1"/>
    <property type="molecule type" value="Genomic_DNA"/>
</dbReference>
<dbReference type="Gene3D" id="1.10.950.10">
    <property type="entry name" value="Villin headpiece domain"/>
    <property type="match status" value="1"/>
</dbReference>
<feature type="compositionally biased region" description="Basic and acidic residues" evidence="1">
    <location>
        <begin position="94"/>
        <end position="104"/>
    </location>
</feature>
<evidence type="ECO:0000313" key="3">
    <source>
        <dbReference type="EMBL" id="CAE8654430.1"/>
    </source>
</evidence>
<dbReference type="GO" id="GO:0007010">
    <property type="term" value="P:cytoskeleton organization"/>
    <property type="evidence" value="ECO:0007669"/>
    <property type="project" value="InterPro"/>
</dbReference>
<dbReference type="AlphaFoldDB" id="A0A813IRA5"/>
<dbReference type="PANTHER" id="PTHR24213">
    <property type="entry name" value="ACTIN-BINDING LIM PROTEIN"/>
    <property type="match status" value="1"/>
</dbReference>
<feature type="region of interest" description="Disordered" evidence="1">
    <location>
        <begin position="94"/>
        <end position="136"/>
    </location>
</feature>
<gene>
    <name evidence="3" type="ORF">PGLA2088_LOCUS11007</name>
</gene>
<comment type="caution">
    <text evidence="3">The sequence shown here is derived from an EMBL/GenBank/DDBJ whole genome shotgun (WGS) entry which is preliminary data.</text>
</comment>
<feature type="compositionally biased region" description="Basic and acidic residues" evidence="1">
    <location>
        <begin position="113"/>
        <end position="136"/>
    </location>
</feature>
<accession>A0A813IRA5</accession>
<dbReference type="GO" id="GO:0051015">
    <property type="term" value="F:actin filament binding"/>
    <property type="evidence" value="ECO:0007669"/>
    <property type="project" value="TreeGrafter"/>
</dbReference>
<dbReference type="PROSITE" id="PS51089">
    <property type="entry name" value="HP"/>
    <property type="match status" value="1"/>
</dbReference>
<dbReference type="Pfam" id="PF02209">
    <property type="entry name" value="VHP"/>
    <property type="match status" value="1"/>
</dbReference>
<organism evidence="3 4">
    <name type="scientific">Polarella glacialis</name>
    <name type="common">Dinoflagellate</name>
    <dbReference type="NCBI Taxonomy" id="89957"/>
    <lineage>
        <taxon>Eukaryota</taxon>
        <taxon>Sar</taxon>
        <taxon>Alveolata</taxon>
        <taxon>Dinophyceae</taxon>
        <taxon>Suessiales</taxon>
        <taxon>Suessiaceae</taxon>
        <taxon>Polarella</taxon>
    </lineage>
</organism>
<proteinExistence type="predicted"/>